<accession>A0AAX4KJ08</accession>
<dbReference type="Pfam" id="PF04421">
    <property type="entry name" value="Mss4"/>
    <property type="match status" value="1"/>
</dbReference>
<dbReference type="InterPro" id="IPR011323">
    <property type="entry name" value="Mss4/transl-control_tumour"/>
</dbReference>
<dbReference type="KEGG" id="ker:91103218"/>
<dbReference type="Proteomes" id="UP001358614">
    <property type="component" value="Chromosome 1"/>
</dbReference>
<evidence type="ECO:0000256" key="2">
    <source>
        <dbReference type="ARBA" id="ARBA00022658"/>
    </source>
</evidence>
<dbReference type="InterPro" id="IPR007515">
    <property type="entry name" value="Mss4"/>
</dbReference>
<dbReference type="AlphaFoldDB" id="A0AAX4KJ08"/>
<evidence type="ECO:0000256" key="3">
    <source>
        <dbReference type="ARBA" id="ARBA00022927"/>
    </source>
</evidence>
<gene>
    <name evidence="5" type="ORF">V865_004417</name>
</gene>
<dbReference type="PROSITE" id="PS51796">
    <property type="entry name" value="MSS4"/>
    <property type="match status" value="1"/>
</dbReference>
<dbReference type="GO" id="GO:0006892">
    <property type="term" value="P:post-Golgi vesicle-mediated transport"/>
    <property type="evidence" value="ECO:0007669"/>
    <property type="project" value="TreeGrafter"/>
</dbReference>
<evidence type="ECO:0000256" key="1">
    <source>
        <dbReference type="ARBA" id="ARBA00022448"/>
    </source>
</evidence>
<dbReference type="RefSeq" id="XP_066084294.1">
    <property type="nucleotide sequence ID" value="XM_066228197.1"/>
</dbReference>
<dbReference type="Gene3D" id="2.170.150.10">
    <property type="entry name" value="Metal Binding Protein, Guanine Nucleotide Exchange Factor, Chain A"/>
    <property type="match status" value="1"/>
</dbReference>
<keyword evidence="3" id="KW-0653">Protein transport</keyword>
<dbReference type="GO" id="GO:0007264">
    <property type="term" value="P:small GTPase-mediated signal transduction"/>
    <property type="evidence" value="ECO:0007669"/>
    <property type="project" value="InterPro"/>
</dbReference>
<feature type="compositionally biased region" description="Polar residues" evidence="4">
    <location>
        <begin position="21"/>
        <end position="41"/>
    </location>
</feature>
<dbReference type="EMBL" id="CP144089">
    <property type="protein sequence ID" value="WWD06327.1"/>
    <property type="molecule type" value="Genomic_DNA"/>
</dbReference>
<evidence type="ECO:0008006" key="7">
    <source>
        <dbReference type="Google" id="ProtNLM"/>
    </source>
</evidence>
<keyword evidence="2" id="KW-0344">Guanine-nucleotide releasing factor</keyword>
<organism evidence="5 6">
    <name type="scientific">Kwoniella europaea PYCC6329</name>
    <dbReference type="NCBI Taxonomy" id="1423913"/>
    <lineage>
        <taxon>Eukaryota</taxon>
        <taxon>Fungi</taxon>
        <taxon>Dikarya</taxon>
        <taxon>Basidiomycota</taxon>
        <taxon>Agaricomycotina</taxon>
        <taxon>Tremellomycetes</taxon>
        <taxon>Tremellales</taxon>
        <taxon>Cryptococcaceae</taxon>
        <taxon>Kwoniella</taxon>
    </lineage>
</organism>
<keyword evidence="6" id="KW-1185">Reference proteome</keyword>
<dbReference type="GO" id="GO:0008270">
    <property type="term" value="F:zinc ion binding"/>
    <property type="evidence" value="ECO:0007669"/>
    <property type="project" value="TreeGrafter"/>
</dbReference>
<evidence type="ECO:0000313" key="5">
    <source>
        <dbReference type="EMBL" id="WWD06327.1"/>
    </source>
</evidence>
<proteinExistence type="predicted"/>
<name>A0AAX4KJ08_9TREE</name>
<dbReference type="GO" id="GO:0015031">
    <property type="term" value="P:protein transport"/>
    <property type="evidence" value="ECO:0007669"/>
    <property type="project" value="UniProtKB-KW"/>
</dbReference>
<dbReference type="GeneID" id="91103218"/>
<dbReference type="InterPro" id="IPR011057">
    <property type="entry name" value="Mss4-like_sf"/>
</dbReference>
<feature type="region of interest" description="Disordered" evidence="4">
    <location>
        <begin position="14"/>
        <end position="41"/>
    </location>
</feature>
<dbReference type="GO" id="GO:0016020">
    <property type="term" value="C:membrane"/>
    <property type="evidence" value="ECO:0007669"/>
    <property type="project" value="TreeGrafter"/>
</dbReference>
<dbReference type="GO" id="GO:0005829">
    <property type="term" value="C:cytosol"/>
    <property type="evidence" value="ECO:0007669"/>
    <property type="project" value="TreeGrafter"/>
</dbReference>
<evidence type="ECO:0000256" key="4">
    <source>
        <dbReference type="SAM" id="MobiDB-lite"/>
    </source>
</evidence>
<dbReference type="GO" id="GO:0005085">
    <property type="term" value="F:guanyl-nucleotide exchange factor activity"/>
    <property type="evidence" value="ECO:0007669"/>
    <property type="project" value="UniProtKB-KW"/>
</dbReference>
<sequence length="187" mass="20512">MTQPTQAEIFAALSAQSSSSFNRSQPPTSTYQSFEQDQNQDPLTQLTIAESENGKKANSRRVYCPRDGCGSVILLDGVGEWIDVNEGNVLPDDPSSPFPPPSSSHGSYWYIPTGPFSFENIGFSRPDKTNLNPLPPHTPKDIQGDISGKVKYLICAECDLGPLGWSFDGGKAAWLDVRRVRYGEVKK</sequence>
<dbReference type="PANTHER" id="PTHR13276:SF0">
    <property type="entry name" value="GUANINE NUCLEOTIDE EXCHANGE FACTOR MSS4"/>
    <property type="match status" value="1"/>
</dbReference>
<dbReference type="PANTHER" id="PTHR13276">
    <property type="entry name" value="GUANINE NUCLEOTIDE EXCHANGE FACTOR MSS4"/>
    <property type="match status" value="1"/>
</dbReference>
<keyword evidence="1" id="KW-0813">Transport</keyword>
<protein>
    <recommendedName>
        <fullName evidence="7">Mss4-like protein</fullName>
    </recommendedName>
</protein>
<dbReference type="SUPFAM" id="SSF51316">
    <property type="entry name" value="Mss4-like"/>
    <property type="match status" value="1"/>
</dbReference>
<reference evidence="5 6" key="1">
    <citation type="submission" date="2024-01" db="EMBL/GenBank/DDBJ databases">
        <title>Comparative genomics of Cryptococcus and Kwoniella reveals pathogenesis evolution and contrasting modes of karyotype evolution via chromosome fusion or intercentromeric recombination.</title>
        <authorList>
            <person name="Coelho M.A."/>
            <person name="David-Palma M."/>
            <person name="Shea T."/>
            <person name="Bowers K."/>
            <person name="McGinley-Smith S."/>
            <person name="Mohammad A.W."/>
            <person name="Gnirke A."/>
            <person name="Yurkov A.M."/>
            <person name="Nowrousian M."/>
            <person name="Sun S."/>
            <person name="Cuomo C.A."/>
            <person name="Heitman J."/>
        </authorList>
    </citation>
    <scope>NUCLEOTIDE SEQUENCE [LARGE SCALE GENOMIC DNA]</scope>
    <source>
        <strain evidence="5 6">PYCC6329</strain>
    </source>
</reference>
<evidence type="ECO:0000313" key="6">
    <source>
        <dbReference type="Proteomes" id="UP001358614"/>
    </source>
</evidence>